<keyword evidence="3 12" id="KW-0732">Signal</keyword>
<dbReference type="Gene3D" id="2.40.10.10">
    <property type="entry name" value="Trypsin-like serine proteases"/>
    <property type="match status" value="2"/>
</dbReference>
<evidence type="ECO:0000256" key="12">
    <source>
        <dbReference type="SAM" id="SignalP"/>
    </source>
</evidence>
<dbReference type="PROSITE" id="PS50240">
    <property type="entry name" value="TRYPSIN_DOM"/>
    <property type="match status" value="1"/>
</dbReference>
<evidence type="ECO:0000313" key="15">
    <source>
        <dbReference type="RefSeq" id="XP_017862651.1"/>
    </source>
</evidence>
<sequence>MSVCWLYKRSFRACFRKMWLKLVTWLTLLQLLAGAPSQQDKIFGGQTETIRNYPFMVNLRRGPYFRCGGALIAPSCVVTAAHCLEGHPQYVEDLYVHAQQDCLSDSSPEAHVRQAWFACVAPQYNGYTFDADVAIIKLRQPFYTAGNVSTVPIDFNDLPEGANLRILGWGMTGSGGQNWGQCLQTANVSLVRRDQCQRQMNSYGPITNNMLCALGPNATDACQGDSGSPILYAGRPVGVVSWGEGCGSGLPGVYTRFGSSAMSWFLKRFMDTHC</sequence>
<accession>A0ABM1P615</accession>
<protein>
    <recommendedName>
        <fullName evidence="10">trypsin</fullName>
        <ecNumber evidence="10">3.4.21.4</ecNumber>
    </recommendedName>
</protein>
<dbReference type="SUPFAM" id="SSF50494">
    <property type="entry name" value="Trypsin-like serine proteases"/>
    <property type="match status" value="1"/>
</dbReference>
<keyword evidence="14" id="KW-1185">Reference proteome</keyword>
<reference evidence="14" key="2">
    <citation type="journal article" date="2016" name="G3 (Bethesda)">
        <title>Genome Evolution in Three Species of Cactophilic Drosophila.</title>
        <authorList>
            <person name="Sanchez-Flores A."/>
            <person name="Penazola F."/>
            <person name="Carpinteyro-Ponce J."/>
            <person name="Nazario-Yepiz N."/>
            <person name="Abreu-Goodger C."/>
            <person name="Machado C.A."/>
            <person name="Markow T.A."/>
        </authorList>
    </citation>
    <scope>NUCLEOTIDE SEQUENCE [LARGE SCALE GENOMIC DNA]</scope>
</reference>
<dbReference type="InterPro" id="IPR033116">
    <property type="entry name" value="TRYPSIN_SER"/>
</dbReference>
<proteinExistence type="inferred from homology"/>
<evidence type="ECO:0000256" key="5">
    <source>
        <dbReference type="ARBA" id="ARBA00022801"/>
    </source>
</evidence>
<dbReference type="GeneID" id="108613603"/>
<evidence type="ECO:0000259" key="13">
    <source>
        <dbReference type="PROSITE" id="PS50240"/>
    </source>
</evidence>
<dbReference type="InterPro" id="IPR009003">
    <property type="entry name" value="Peptidase_S1_PA"/>
</dbReference>
<dbReference type="InterPro" id="IPR018114">
    <property type="entry name" value="TRYPSIN_HIS"/>
</dbReference>
<keyword evidence="5 11" id="KW-0378">Hydrolase</keyword>
<comment type="similarity">
    <text evidence="1">Belongs to the peptidase S1 family.</text>
</comment>
<evidence type="ECO:0000313" key="14">
    <source>
        <dbReference type="Proteomes" id="UP000694904"/>
    </source>
</evidence>
<evidence type="ECO:0000256" key="2">
    <source>
        <dbReference type="ARBA" id="ARBA00022670"/>
    </source>
</evidence>
<dbReference type="Proteomes" id="UP000694904">
    <property type="component" value="Chromosome 4"/>
</dbReference>
<keyword evidence="2 11" id="KW-0645">Protease</keyword>
<dbReference type="PRINTS" id="PR00722">
    <property type="entry name" value="CHYMOTRYPSIN"/>
</dbReference>
<dbReference type="SMART" id="SM00020">
    <property type="entry name" value="Tryp_SPc"/>
    <property type="match status" value="1"/>
</dbReference>
<evidence type="ECO:0000256" key="9">
    <source>
        <dbReference type="ARBA" id="ARBA00036320"/>
    </source>
</evidence>
<keyword evidence="7" id="KW-0865">Zymogen</keyword>
<evidence type="ECO:0000256" key="8">
    <source>
        <dbReference type="ARBA" id="ARBA00023157"/>
    </source>
</evidence>
<dbReference type="CDD" id="cd00190">
    <property type="entry name" value="Tryp_SPc"/>
    <property type="match status" value="1"/>
</dbReference>
<dbReference type="Pfam" id="PF00089">
    <property type="entry name" value="Trypsin"/>
    <property type="match status" value="1"/>
</dbReference>
<evidence type="ECO:0000256" key="4">
    <source>
        <dbReference type="ARBA" id="ARBA00022757"/>
    </source>
</evidence>
<gene>
    <name evidence="15" type="primary">LOC108613603</name>
</gene>
<keyword evidence="8" id="KW-1015">Disulfide bond</keyword>
<dbReference type="RefSeq" id="XP_017862651.1">
    <property type="nucleotide sequence ID" value="XM_018007162.1"/>
</dbReference>
<evidence type="ECO:0000256" key="7">
    <source>
        <dbReference type="ARBA" id="ARBA00023145"/>
    </source>
</evidence>
<evidence type="ECO:0000256" key="6">
    <source>
        <dbReference type="ARBA" id="ARBA00022825"/>
    </source>
</evidence>
<dbReference type="InterPro" id="IPR043504">
    <property type="entry name" value="Peptidase_S1_PA_chymotrypsin"/>
</dbReference>
<dbReference type="InterPro" id="IPR001314">
    <property type="entry name" value="Peptidase_S1A"/>
</dbReference>
<reference evidence="14" key="1">
    <citation type="journal article" date="1997" name="Nucleic Acids Res.">
        <title>tRNAscan-SE: a program for improved detection of transfer RNA genes in genomic sequence.</title>
        <authorList>
            <person name="Lowe T.M."/>
            <person name="Eddy S.R."/>
        </authorList>
    </citation>
    <scope>NUCLEOTIDE SEQUENCE [LARGE SCALE GENOMIC DNA]</scope>
</reference>
<dbReference type="PANTHER" id="PTHR24276:SF97">
    <property type="entry name" value="GH13245P2-RELATED"/>
    <property type="match status" value="1"/>
</dbReference>
<evidence type="ECO:0000256" key="11">
    <source>
        <dbReference type="RuleBase" id="RU363034"/>
    </source>
</evidence>
<evidence type="ECO:0000256" key="1">
    <source>
        <dbReference type="ARBA" id="ARBA00007664"/>
    </source>
</evidence>
<dbReference type="InterPro" id="IPR001254">
    <property type="entry name" value="Trypsin_dom"/>
</dbReference>
<feature type="chain" id="PRO_5046299470" description="trypsin" evidence="12">
    <location>
        <begin position="35"/>
        <end position="274"/>
    </location>
</feature>
<dbReference type="EC" id="3.4.21.4" evidence="10"/>
<comment type="catalytic activity">
    <reaction evidence="9">
        <text>Preferential cleavage: Arg-|-Xaa, Lys-|-Xaa.</text>
        <dbReference type="EC" id="3.4.21.4"/>
    </reaction>
</comment>
<evidence type="ECO:0000256" key="3">
    <source>
        <dbReference type="ARBA" id="ARBA00022729"/>
    </source>
</evidence>
<dbReference type="PANTHER" id="PTHR24276">
    <property type="entry name" value="POLYSERASE-RELATED"/>
    <property type="match status" value="1"/>
</dbReference>
<dbReference type="InterPro" id="IPR050430">
    <property type="entry name" value="Peptidase_S1"/>
</dbReference>
<name>A0ABM1P615_DROAR</name>
<keyword evidence="6 11" id="KW-0720">Serine protease</keyword>
<keyword evidence="4" id="KW-0222">Digestion</keyword>
<dbReference type="PROSITE" id="PS00134">
    <property type="entry name" value="TRYPSIN_HIS"/>
    <property type="match status" value="1"/>
</dbReference>
<evidence type="ECO:0000256" key="10">
    <source>
        <dbReference type="ARBA" id="ARBA00038868"/>
    </source>
</evidence>
<dbReference type="PROSITE" id="PS00135">
    <property type="entry name" value="TRYPSIN_SER"/>
    <property type="match status" value="1"/>
</dbReference>
<reference evidence="15" key="3">
    <citation type="submission" date="2025-08" db="UniProtKB">
        <authorList>
            <consortium name="RefSeq"/>
        </authorList>
    </citation>
    <scope>IDENTIFICATION</scope>
    <source>
        <tissue evidence="15">Whole organism</tissue>
    </source>
</reference>
<feature type="domain" description="Peptidase S1" evidence="13">
    <location>
        <begin position="42"/>
        <end position="270"/>
    </location>
</feature>
<organism evidence="14 15">
    <name type="scientific">Drosophila arizonae</name>
    <name type="common">Fruit fly</name>
    <dbReference type="NCBI Taxonomy" id="7263"/>
    <lineage>
        <taxon>Eukaryota</taxon>
        <taxon>Metazoa</taxon>
        <taxon>Ecdysozoa</taxon>
        <taxon>Arthropoda</taxon>
        <taxon>Hexapoda</taxon>
        <taxon>Insecta</taxon>
        <taxon>Pterygota</taxon>
        <taxon>Neoptera</taxon>
        <taxon>Endopterygota</taxon>
        <taxon>Diptera</taxon>
        <taxon>Brachycera</taxon>
        <taxon>Muscomorpha</taxon>
        <taxon>Ephydroidea</taxon>
        <taxon>Drosophilidae</taxon>
        <taxon>Drosophila</taxon>
    </lineage>
</organism>
<feature type="signal peptide" evidence="12">
    <location>
        <begin position="1"/>
        <end position="34"/>
    </location>
</feature>